<dbReference type="EMBL" id="RWKW01000051">
    <property type="protein sequence ID" value="RST85702.1"/>
    <property type="molecule type" value="Genomic_DNA"/>
</dbReference>
<gene>
    <name evidence="3" type="ORF">EJC49_14275</name>
</gene>
<evidence type="ECO:0000259" key="2">
    <source>
        <dbReference type="PROSITE" id="PS50234"/>
    </source>
</evidence>
<keyword evidence="1" id="KW-0732">Signal</keyword>
<dbReference type="AlphaFoldDB" id="A0A3R9YEC2"/>
<dbReference type="OrthoDB" id="9783818at2"/>
<dbReference type="SUPFAM" id="SSF53300">
    <property type="entry name" value="vWA-like"/>
    <property type="match status" value="1"/>
</dbReference>
<feature type="domain" description="VWFA" evidence="2">
    <location>
        <begin position="28"/>
        <end position="209"/>
    </location>
</feature>
<comment type="caution">
    <text evidence="3">The sequence shown here is derived from an EMBL/GenBank/DDBJ whole genome shotgun (WGS) entry which is preliminary data.</text>
</comment>
<feature type="chain" id="PRO_5018719963" evidence="1">
    <location>
        <begin position="24"/>
        <end position="914"/>
    </location>
</feature>
<dbReference type="InterPro" id="IPR002035">
    <property type="entry name" value="VWF_A"/>
</dbReference>
<organism evidence="3 4">
    <name type="scientific">Aquibium carbonis</name>
    <dbReference type="NCBI Taxonomy" id="2495581"/>
    <lineage>
        <taxon>Bacteria</taxon>
        <taxon>Pseudomonadati</taxon>
        <taxon>Pseudomonadota</taxon>
        <taxon>Alphaproteobacteria</taxon>
        <taxon>Hyphomicrobiales</taxon>
        <taxon>Phyllobacteriaceae</taxon>
        <taxon>Aquibium</taxon>
    </lineage>
</organism>
<dbReference type="Proteomes" id="UP000278398">
    <property type="component" value="Unassembled WGS sequence"/>
</dbReference>
<dbReference type="RefSeq" id="WP_126700607.1">
    <property type="nucleotide sequence ID" value="NZ_RWKW01000051.1"/>
</dbReference>
<proteinExistence type="predicted"/>
<protein>
    <submittedName>
        <fullName evidence="3">VWA domain-containing protein</fullName>
    </submittedName>
</protein>
<dbReference type="InterPro" id="IPR036465">
    <property type="entry name" value="vWFA_dom_sf"/>
</dbReference>
<reference evidence="3 4" key="1">
    <citation type="submission" date="2018-12" db="EMBL/GenBank/DDBJ databases">
        <title>Mesorhizobium carbonis sp. nov., isolated from coal mine water.</title>
        <authorList>
            <person name="Xin W."/>
            <person name="Xu Z."/>
            <person name="Xiang F."/>
            <person name="Zhang J."/>
            <person name="Xi L."/>
            <person name="Liu J."/>
        </authorList>
    </citation>
    <scope>NUCLEOTIDE SEQUENCE [LARGE SCALE GENOMIC DNA]</scope>
    <source>
        <strain evidence="3 4">B2.3</strain>
    </source>
</reference>
<feature type="signal peptide" evidence="1">
    <location>
        <begin position="1"/>
        <end position="23"/>
    </location>
</feature>
<evidence type="ECO:0000313" key="3">
    <source>
        <dbReference type="EMBL" id="RST85702.1"/>
    </source>
</evidence>
<accession>A0A3R9YEC2</accession>
<sequence length="914" mass="97578">MIRHLVTALGFVAASFTVSPAIAQTAPDTLIVLDGSGSMWGQIDGRTKIDIARETLSSVLSEVSPSMNIGMIAYGHRVRGQCSDIETLVPMGPAGQTVPRMIDAANRISPRGMTPLSDAVRKAAEEMLYTERAATVVLITDGIETCDADPCALGRELEAAGIDFTAHVVGFGLTGDEGRQVACLAENTGGRYVPAGDADQLVDALRDTIMADENDFVEEEEDFVEEEPAPPARRRVEFTFRDAADGPKLQVNELHIVIEPRGEAAYDEWLGWRHERDYTAEGMFDPGVYDVIVIREKDRATLRARFEIEVPEGGDTLVVDRAIAARLKVNTLVHAGQRIEHGKGVRTANKRGTGYGVYELVPVSGGVADEGARIGFAYRADLDIAIGPGDYVLRGTFARSITREKLISIAPGETKEIDFDFELARVWVEFRDAGGFPAARPYTRASDKPAGSAFFASGRDVMNNEKLPWYLPVGSWRLETGHEGSGGKRAQLVVTVARPGEEITLSPTEGQRLSDADIARMSDGGRTGCLGFGGTEHGRNACIVEKVEFSAGLQPGSDEVSIDGQPNPYANEDTGTSAPLPPGIYGLVERAGFDLANGADISEAVAICAMSPFVAYPDGYVQSKVRSPVADATGIPYRTSIIGQCKAIDGGASCRMWQPEAPDSVQTREFSVTPAADGHVRLVNRTRGNQEGMLYACVRQGGEMSATETLPDGRRAIDHIMSRADGGPELSYSDSGEYLGSRAVEARPPSPAPEPGGDFGAIAGLYGRLGSSGEPKQGDDLLDACYYNGLVLYAGGFAQGFRENISAETREGTTTPPVASMHMMCRGTAQVAACDARQGAYPDGAPVPAPIQLASKPGDMIELCVSGDCFSMQQCRDPRAAFAGDLPAPDGRHWLDHILTRPDGGPGLERAGRP</sequence>
<evidence type="ECO:0000256" key="1">
    <source>
        <dbReference type="SAM" id="SignalP"/>
    </source>
</evidence>
<keyword evidence="4" id="KW-1185">Reference proteome</keyword>
<dbReference type="PROSITE" id="PS50234">
    <property type="entry name" value="VWFA"/>
    <property type="match status" value="1"/>
</dbReference>
<dbReference type="SMART" id="SM00327">
    <property type="entry name" value="VWA"/>
    <property type="match status" value="1"/>
</dbReference>
<dbReference type="Gene3D" id="3.40.50.410">
    <property type="entry name" value="von Willebrand factor, type A domain"/>
    <property type="match status" value="1"/>
</dbReference>
<evidence type="ECO:0000313" key="4">
    <source>
        <dbReference type="Proteomes" id="UP000278398"/>
    </source>
</evidence>
<name>A0A3R9YEC2_9HYPH</name>
<dbReference type="Pfam" id="PF13519">
    <property type="entry name" value="VWA_2"/>
    <property type="match status" value="1"/>
</dbReference>